<sequence length="79" mass="8479">MSCQTSYADPATITQREHLLKKIVVKALGKALLRMKTVALSKTLPRTGVSCSCRAPNQLGLLSNGLPSVMQSVGRELPN</sequence>
<keyword evidence="2" id="KW-1185">Reference proteome</keyword>
<accession>A0A5N5GD53</accession>
<reference evidence="1 2" key="3">
    <citation type="submission" date="2019-11" db="EMBL/GenBank/DDBJ databases">
        <title>A de novo genome assembly of a pear dwarfing rootstock.</title>
        <authorList>
            <person name="Wang F."/>
            <person name="Wang J."/>
            <person name="Li S."/>
            <person name="Zhang Y."/>
            <person name="Fang M."/>
            <person name="Ma L."/>
            <person name="Zhao Y."/>
            <person name="Jiang S."/>
        </authorList>
    </citation>
    <scope>NUCLEOTIDE SEQUENCE [LARGE SCALE GENOMIC DNA]</scope>
    <source>
        <strain evidence="1">S2</strain>
        <tissue evidence="1">Leaf</tissue>
    </source>
</reference>
<name>A0A5N5GD53_9ROSA</name>
<reference evidence="2" key="2">
    <citation type="submission" date="2019-10" db="EMBL/GenBank/DDBJ databases">
        <title>A de novo genome assembly of a pear dwarfing rootstock.</title>
        <authorList>
            <person name="Wang F."/>
            <person name="Wang J."/>
            <person name="Li S."/>
            <person name="Zhang Y."/>
            <person name="Fang M."/>
            <person name="Ma L."/>
            <person name="Zhao Y."/>
            <person name="Jiang S."/>
        </authorList>
    </citation>
    <scope>NUCLEOTIDE SEQUENCE [LARGE SCALE GENOMIC DNA]</scope>
</reference>
<dbReference type="AlphaFoldDB" id="A0A5N5GD53"/>
<evidence type="ECO:0000313" key="2">
    <source>
        <dbReference type="Proteomes" id="UP000327157"/>
    </source>
</evidence>
<reference evidence="1 2" key="1">
    <citation type="submission" date="2019-09" db="EMBL/GenBank/DDBJ databases">
        <authorList>
            <person name="Ou C."/>
        </authorList>
    </citation>
    <scope>NUCLEOTIDE SEQUENCE [LARGE SCALE GENOMIC DNA]</scope>
    <source>
        <strain evidence="1">S2</strain>
        <tissue evidence="1">Leaf</tissue>
    </source>
</reference>
<dbReference type="EMBL" id="SMOL01000487">
    <property type="protein sequence ID" value="KAB2611382.1"/>
    <property type="molecule type" value="Genomic_DNA"/>
</dbReference>
<proteinExistence type="predicted"/>
<gene>
    <name evidence="1" type="ORF">D8674_019414</name>
</gene>
<dbReference type="Proteomes" id="UP000327157">
    <property type="component" value="Chromosome 17"/>
</dbReference>
<evidence type="ECO:0000313" key="1">
    <source>
        <dbReference type="EMBL" id="KAB2611382.1"/>
    </source>
</evidence>
<protein>
    <submittedName>
        <fullName evidence="1">Uncharacterized protein</fullName>
    </submittedName>
</protein>
<organism evidence="1 2">
    <name type="scientific">Pyrus ussuriensis x Pyrus communis</name>
    <dbReference type="NCBI Taxonomy" id="2448454"/>
    <lineage>
        <taxon>Eukaryota</taxon>
        <taxon>Viridiplantae</taxon>
        <taxon>Streptophyta</taxon>
        <taxon>Embryophyta</taxon>
        <taxon>Tracheophyta</taxon>
        <taxon>Spermatophyta</taxon>
        <taxon>Magnoliopsida</taxon>
        <taxon>eudicotyledons</taxon>
        <taxon>Gunneridae</taxon>
        <taxon>Pentapetalae</taxon>
        <taxon>rosids</taxon>
        <taxon>fabids</taxon>
        <taxon>Rosales</taxon>
        <taxon>Rosaceae</taxon>
        <taxon>Amygdaloideae</taxon>
        <taxon>Maleae</taxon>
        <taxon>Pyrus</taxon>
    </lineage>
</organism>
<comment type="caution">
    <text evidence="1">The sequence shown here is derived from an EMBL/GenBank/DDBJ whole genome shotgun (WGS) entry which is preliminary data.</text>
</comment>